<evidence type="ECO:0000256" key="3">
    <source>
        <dbReference type="ARBA" id="ARBA00022801"/>
    </source>
</evidence>
<evidence type="ECO:0000259" key="10">
    <source>
        <dbReference type="Pfam" id="PF23368"/>
    </source>
</evidence>
<evidence type="ECO:0000256" key="8">
    <source>
        <dbReference type="SAM" id="Phobius"/>
    </source>
</evidence>
<reference evidence="11" key="1">
    <citation type="submission" date="2021-08" db="EMBL/GenBank/DDBJ databases">
        <title>Hoeflea bacterium WL0058 sp. nov., isolated from the sediment.</title>
        <authorList>
            <person name="Wang L."/>
            <person name="Zhang D."/>
        </authorList>
    </citation>
    <scope>NUCLEOTIDE SEQUENCE</scope>
    <source>
        <strain evidence="11">WL0058</strain>
    </source>
</reference>
<organism evidence="11 12">
    <name type="scientific">Flavimaribacter sediminis</name>
    <dbReference type="NCBI Taxonomy" id="2865987"/>
    <lineage>
        <taxon>Bacteria</taxon>
        <taxon>Pseudomonadati</taxon>
        <taxon>Pseudomonadota</taxon>
        <taxon>Alphaproteobacteria</taxon>
        <taxon>Hyphomicrobiales</taxon>
        <taxon>Rhizobiaceae</taxon>
        <taxon>Flavimaribacter</taxon>
    </lineage>
</organism>
<evidence type="ECO:0000256" key="2">
    <source>
        <dbReference type="ARBA" id="ARBA00022723"/>
    </source>
</evidence>
<accession>A0AAE2ZFQ2</accession>
<evidence type="ECO:0000256" key="7">
    <source>
        <dbReference type="SAM" id="MobiDB-lite"/>
    </source>
</evidence>
<keyword evidence="3 6" id="KW-0378">Hydrolase</keyword>
<evidence type="ECO:0000256" key="4">
    <source>
        <dbReference type="ARBA" id="ARBA00022833"/>
    </source>
</evidence>
<keyword evidence="4 6" id="KW-0862">Zinc</keyword>
<dbReference type="InterPro" id="IPR051156">
    <property type="entry name" value="Mito/Outer_Membr_Metalloprot"/>
</dbReference>
<dbReference type="PANTHER" id="PTHR22726:SF1">
    <property type="entry name" value="METALLOENDOPEPTIDASE OMA1, MITOCHONDRIAL"/>
    <property type="match status" value="1"/>
</dbReference>
<comment type="cofactor">
    <cofactor evidence="6">
        <name>Zn(2+)</name>
        <dbReference type="ChEBI" id="CHEBI:29105"/>
    </cofactor>
    <text evidence="6">Binds 1 zinc ion per subunit.</text>
</comment>
<dbReference type="Pfam" id="PF01435">
    <property type="entry name" value="Peptidase_M48"/>
    <property type="match status" value="1"/>
</dbReference>
<evidence type="ECO:0000256" key="5">
    <source>
        <dbReference type="ARBA" id="ARBA00023049"/>
    </source>
</evidence>
<evidence type="ECO:0000313" key="12">
    <source>
        <dbReference type="Proteomes" id="UP001196509"/>
    </source>
</evidence>
<feature type="region of interest" description="Disordered" evidence="7">
    <location>
        <begin position="1"/>
        <end position="24"/>
    </location>
</feature>
<keyword evidence="8" id="KW-1133">Transmembrane helix</keyword>
<dbReference type="Proteomes" id="UP001196509">
    <property type="component" value="Unassembled WGS sequence"/>
</dbReference>
<evidence type="ECO:0000259" key="9">
    <source>
        <dbReference type="Pfam" id="PF01435"/>
    </source>
</evidence>
<feature type="domain" description="Peptidase M48" evidence="9">
    <location>
        <begin position="162"/>
        <end position="340"/>
    </location>
</feature>
<comment type="similarity">
    <text evidence="6">Belongs to the peptidase M48 family.</text>
</comment>
<gene>
    <name evidence="11" type="ORF">K1W69_00925</name>
</gene>
<feature type="domain" description="DUF7092" evidence="10">
    <location>
        <begin position="9"/>
        <end position="79"/>
    </location>
</feature>
<keyword evidence="8" id="KW-0812">Transmembrane</keyword>
<evidence type="ECO:0000313" key="11">
    <source>
        <dbReference type="EMBL" id="MBW8635733.1"/>
    </source>
</evidence>
<dbReference type="GO" id="GO:0046872">
    <property type="term" value="F:metal ion binding"/>
    <property type="evidence" value="ECO:0007669"/>
    <property type="project" value="UniProtKB-KW"/>
</dbReference>
<evidence type="ECO:0000256" key="1">
    <source>
        <dbReference type="ARBA" id="ARBA00022670"/>
    </source>
</evidence>
<dbReference type="GO" id="GO:0016020">
    <property type="term" value="C:membrane"/>
    <property type="evidence" value="ECO:0007669"/>
    <property type="project" value="TreeGrafter"/>
</dbReference>
<dbReference type="InterPro" id="IPR055518">
    <property type="entry name" value="DUF7092"/>
</dbReference>
<keyword evidence="5 6" id="KW-0482">Metalloprotease</keyword>
<proteinExistence type="inferred from homology"/>
<dbReference type="InterPro" id="IPR001915">
    <property type="entry name" value="Peptidase_M48"/>
</dbReference>
<name>A0AAE2ZFQ2_9HYPH</name>
<dbReference type="PANTHER" id="PTHR22726">
    <property type="entry name" value="METALLOENDOPEPTIDASE OMA1"/>
    <property type="match status" value="1"/>
</dbReference>
<dbReference type="EMBL" id="JAICBX010000001">
    <property type="protein sequence ID" value="MBW8635733.1"/>
    <property type="molecule type" value="Genomic_DNA"/>
</dbReference>
<protein>
    <submittedName>
        <fullName evidence="11">M48 family metallopeptidase</fullName>
    </submittedName>
</protein>
<dbReference type="Gene3D" id="3.30.2010.10">
    <property type="entry name" value="Metalloproteases ('zincins'), catalytic domain"/>
    <property type="match status" value="1"/>
</dbReference>
<keyword evidence="2" id="KW-0479">Metal-binding</keyword>
<keyword evidence="1 6" id="KW-0645">Protease</keyword>
<feature type="transmembrane region" description="Helical" evidence="8">
    <location>
        <begin position="101"/>
        <end position="120"/>
    </location>
</feature>
<dbReference type="Pfam" id="PF23368">
    <property type="entry name" value="DUF7092"/>
    <property type="match status" value="1"/>
</dbReference>
<sequence>MTDRRPQSISGRYFEPNKSKSRPALLSRSGSRLEIAVDGGLVGAYSSDPEISSRVGNIPRRVTLSDGSVFETSDNDGLELFFGLDRHLSTRFFALEKRSRWTALVAVVCIALVFCVYRYGMPVAARFAASATPAIVSSAIDRGALETLDKVLFEASVLEVHEQERIDALFRTIIDTAGKDTNDFRLLFRDGGAIGANAFALPGGSIVITDQIVQLTENDDELAGVLGHELAHVVEQHSLQQIYRAVGWVIVAGLVAGDSGQLVEEAVAQVGALQSLSYSRAFETSADIYSARLMHTLGRNPLAFIDLLERVTLECGPSCDHSSLLSSHPGTVDRRRDIEQLEFVDP</sequence>
<comment type="caution">
    <text evidence="11">The sequence shown here is derived from an EMBL/GenBank/DDBJ whole genome shotgun (WGS) entry which is preliminary data.</text>
</comment>
<dbReference type="GO" id="GO:0004222">
    <property type="term" value="F:metalloendopeptidase activity"/>
    <property type="evidence" value="ECO:0007669"/>
    <property type="project" value="InterPro"/>
</dbReference>
<dbReference type="RefSeq" id="WP_220226454.1">
    <property type="nucleotide sequence ID" value="NZ_JAICBX010000001.1"/>
</dbReference>
<keyword evidence="8" id="KW-0472">Membrane</keyword>
<dbReference type="CDD" id="cd07332">
    <property type="entry name" value="M48C_Oma1_like"/>
    <property type="match status" value="1"/>
</dbReference>
<keyword evidence="12" id="KW-1185">Reference proteome</keyword>
<dbReference type="GO" id="GO:0051603">
    <property type="term" value="P:proteolysis involved in protein catabolic process"/>
    <property type="evidence" value="ECO:0007669"/>
    <property type="project" value="TreeGrafter"/>
</dbReference>
<evidence type="ECO:0000256" key="6">
    <source>
        <dbReference type="RuleBase" id="RU003983"/>
    </source>
</evidence>
<dbReference type="AlphaFoldDB" id="A0AAE2ZFQ2"/>